<feature type="region of interest" description="Disordered" evidence="9">
    <location>
        <begin position="352"/>
        <end position="388"/>
    </location>
</feature>
<dbReference type="Gene3D" id="3.20.20.70">
    <property type="entry name" value="Aldolase class I"/>
    <property type="match status" value="1"/>
</dbReference>
<feature type="compositionally biased region" description="Low complexity" evidence="9">
    <location>
        <begin position="356"/>
        <end position="386"/>
    </location>
</feature>
<proteinExistence type="inferred from homology"/>
<protein>
    <recommendedName>
        <fullName evidence="4 8">Alpha-galactosidase</fullName>
        <ecNumber evidence="4 8">3.2.1.22</ecNumber>
    </recommendedName>
    <alternativeName>
        <fullName evidence="8">Melibiase</fullName>
    </alternativeName>
</protein>
<evidence type="ECO:0000256" key="1">
    <source>
        <dbReference type="ARBA" id="ARBA00001255"/>
    </source>
</evidence>
<evidence type="ECO:0000256" key="6">
    <source>
        <dbReference type="ARBA" id="ARBA00022801"/>
    </source>
</evidence>
<keyword evidence="6 8" id="KW-0378">Hydrolase</keyword>
<feature type="signal peptide" evidence="10">
    <location>
        <begin position="1"/>
        <end position="21"/>
    </location>
</feature>
<dbReference type="Gene3D" id="2.60.40.1180">
    <property type="entry name" value="Golgi alpha-mannosidase II"/>
    <property type="match status" value="1"/>
</dbReference>
<dbReference type="InterPro" id="IPR013785">
    <property type="entry name" value="Aldolase_TIM"/>
</dbReference>
<dbReference type="InterPro" id="IPR000111">
    <property type="entry name" value="Glyco_hydro_27/36_CS"/>
</dbReference>
<reference evidence="12" key="1">
    <citation type="submission" date="2023-02" db="EMBL/GenBank/DDBJ databases">
        <authorList>
            <person name="Palmer J.M."/>
        </authorList>
    </citation>
    <scope>NUCLEOTIDE SEQUENCE</scope>
    <source>
        <strain evidence="12">FW57</strain>
    </source>
</reference>
<dbReference type="PROSITE" id="PS00512">
    <property type="entry name" value="ALPHA_GALACTOSIDASE"/>
    <property type="match status" value="1"/>
</dbReference>
<dbReference type="Pfam" id="PF16499">
    <property type="entry name" value="Melibiase_2"/>
    <property type="match status" value="1"/>
</dbReference>
<keyword evidence="13" id="KW-1185">Reference proteome</keyword>
<dbReference type="PANTHER" id="PTHR11452">
    <property type="entry name" value="ALPHA-GALACTOSIDASE/ALPHA-N-ACETYLGALACTOSAMINIDASE"/>
    <property type="match status" value="1"/>
</dbReference>
<keyword evidence="5 10" id="KW-0732">Signal</keyword>
<dbReference type="InterPro" id="IPR041233">
    <property type="entry name" value="Melibiase_C"/>
</dbReference>
<comment type="catalytic activity">
    <reaction evidence="1 8">
        <text>Hydrolysis of terminal, non-reducing alpha-D-galactose residues in alpha-D-galactosides, including galactose oligosaccharides, galactomannans and galactolipids.</text>
        <dbReference type="EC" id="3.2.1.22"/>
    </reaction>
</comment>
<evidence type="ECO:0000259" key="11">
    <source>
        <dbReference type="Pfam" id="PF17801"/>
    </source>
</evidence>
<dbReference type="Pfam" id="PF17801">
    <property type="entry name" value="Melibiase_C"/>
    <property type="match status" value="1"/>
</dbReference>
<evidence type="ECO:0000256" key="8">
    <source>
        <dbReference type="RuleBase" id="RU361168"/>
    </source>
</evidence>
<comment type="caution">
    <text evidence="12">The sequence shown here is derived from an EMBL/GenBank/DDBJ whole genome shotgun (WGS) entry which is preliminary data.</text>
</comment>
<evidence type="ECO:0000256" key="9">
    <source>
        <dbReference type="SAM" id="MobiDB-lite"/>
    </source>
</evidence>
<dbReference type="InterPro" id="IPR002241">
    <property type="entry name" value="Glyco_hydro_27"/>
</dbReference>
<dbReference type="Proteomes" id="UP001197093">
    <property type="component" value="Unassembled WGS sequence"/>
</dbReference>
<dbReference type="SUPFAM" id="SSF51445">
    <property type="entry name" value="(Trans)glycosidases"/>
    <property type="match status" value="1"/>
</dbReference>
<comment type="function">
    <text evidence="2">Hydrolyzes a variety of simple alpha-D-galactoside as well as more complex molecules such as oligosaccharides and polysaccharides.</text>
</comment>
<sequence>MHSKSIFAGTAIGYLVSLAAALNNGLSRTPALGWNSWNVAQCNAASASYALSTANAFVSLGLKDLGYTYINIDDCWSTLSRNSSGYLVPDPSKWPNGIKPVVDQIHGMGLKFGLYGCAGTKTCGGYPGSQGYEVKDAQTLAAWGVDYWKYDNCYTPCNGGAVQTCGSPAGSTQTWYGTMRNALQSVSRPILFSMCQWGRDNVWTWGANYGNSWRMSTDNWNDWASVVRIASAAAGMAQYAAPGGFNDLDMMGIIAINQDPLGKAATYFQPKGAAAPVPGQIYPYWAGPLTDGVAVGLVAATGAQTLSVNFADVPGLGSGIMNWVEYYTGKTGSGTSVSFSLGSHDMAILKVTKPGGSTSSTPSSAAASSTRTTTATAPGRTQTQYGQCGGTGWTGPIVTGTPSACRRPDGRLYANVP</sequence>
<name>A0AAD4EPK5_9PEZI</name>
<dbReference type="AlphaFoldDB" id="A0AAD4EPK5"/>
<dbReference type="PRINTS" id="PR00740">
    <property type="entry name" value="GLHYDRLASE27"/>
</dbReference>
<evidence type="ECO:0000256" key="4">
    <source>
        <dbReference type="ARBA" id="ARBA00012755"/>
    </source>
</evidence>
<evidence type="ECO:0000256" key="3">
    <source>
        <dbReference type="ARBA" id="ARBA00009743"/>
    </source>
</evidence>
<evidence type="ECO:0000313" key="13">
    <source>
        <dbReference type="Proteomes" id="UP001197093"/>
    </source>
</evidence>
<evidence type="ECO:0000256" key="10">
    <source>
        <dbReference type="SAM" id="SignalP"/>
    </source>
</evidence>
<evidence type="ECO:0000256" key="2">
    <source>
        <dbReference type="ARBA" id="ARBA00003969"/>
    </source>
</evidence>
<organism evidence="12 13">
    <name type="scientific">Staphylotrichum longicolle</name>
    <dbReference type="NCBI Taxonomy" id="669026"/>
    <lineage>
        <taxon>Eukaryota</taxon>
        <taxon>Fungi</taxon>
        <taxon>Dikarya</taxon>
        <taxon>Ascomycota</taxon>
        <taxon>Pezizomycotina</taxon>
        <taxon>Sordariomycetes</taxon>
        <taxon>Sordariomycetidae</taxon>
        <taxon>Sordariales</taxon>
        <taxon>Chaetomiaceae</taxon>
        <taxon>Staphylotrichum</taxon>
    </lineage>
</organism>
<dbReference type="GO" id="GO:0004557">
    <property type="term" value="F:alpha-galactosidase activity"/>
    <property type="evidence" value="ECO:0007669"/>
    <property type="project" value="UniProtKB-EC"/>
</dbReference>
<feature type="domain" description="Alpha galactosidase C-terminal" evidence="11">
    <location>
        <begin position="283"/>
        <end position="351"/>
    </location>
</feature>
<accession>A0AAD4EPK5</accession>
<dbReference type="CDD" id="cd14792">
    <property type="entry name" value="GH27"/>
    <property type="match status" value="1"/>
</dbReference>
<comment type="similarity">
    <text evidence="3 8">Belongs to the glycosyl hydrolase 27 family.</text>
</comment>
<dbReference type="InterPro" id="IPR017853">
    <property type="entry name" value="GH"/>
</dbReference>
<keyword evidence="7 8" id="KW-0326">Glycosidase</keyword>
<dbReference type="EC" id="3.2.1.22" evidence="4 8"/>
<dbReference type="InterPro" id="IPR013780">
    <property type="entry name" value="Glyco_hydro_b"/>
</dbReference>
<gene>
    <name evidence="12" type="ORF">NEMBOFW57_009535</name>
</gene>
<evidence type="ECO:0000313" key="12">
    <source>
        <dbReference type="EMBL" id="KAG7284920.1"/>
    </source>
</evidence>
<evidence type="ECO:0000256" key="7">
    <source>
        <dbReference type="ARBA" id="ARBA00023295"/>
    </source>
</evidence>
<feature type="chain" id="PRO_5041940998" description="Alpha-galactosidase" evidence="10">
    <location>
        <begin position="22"/>
        <end position="417"/>
    </location>
</feature>
<keyword evidence="8" id="KW-1015">Disulfide bond</keyword>
<dbReference type="GO" id="GO:0005975">
    <property type="term" value="P:carbohydrate metabolic process"/>
    <property type="evidence" value="ECO:0007669"/>
    <property type="project" value="InterPro"/>
</dbReference>
<dbReference type="PANTHER" id="PTHR11452:SF75">
    <property type="entry name" value="ALPHA-GALACTOSIDASE MEL1"/>
    <property type="match status" value="1"/>
</dbReference>
<evidence type="ECO:0000256" key="5">
    <source>
        <dbReference type="ARBA" id="ARBA00022729"/>
    </source>
</evidence>
<dbReference type="EMBL" id="JAHCVI010000005">
    <property type="protein sequence ID" value="KAG7284920.1"/>
    <property type="molecule type" value="Genomic_DNA"/>
</dbReference>